<gene>
    <name evidence="10" type="ORF">HAX54_007915</name>
</gene>
<evidence type="ECO:0000256" key="4">
    <source>
        <dbReference type="ARBA" id="ARBA00022827"/>
    </source>
</evidence>
<dbReference type="EMBL" id="JACEIK010014058">
    <property type="protein sequence ID" value="MCE3216751.1"/>
    <property type="molecule type" value="Genomic_DNA"/>
</dbReference>
<dbReference type="InterPro" id="IPR036318">
    <property type="entry name" value="FAD-bd_PCMH-like_sf"/>
</dbReference>
<organism evidence="10 11">
    <name type="scientific">Datura stramonium</name>
    <name type="common">Jimsonweed</name>
    <name type="synonym">Common thornapple</name>
    <dbReference type="NCBI Taxonomy" id="4076"/>
    <lineage>
        <taxon>Eukaryota</taxon>
        <taxon>Viridiplantae</taxon>
        <taxon>Streptophyta</taxon>
        <taxon>Embryophyta</taxon>
        <taxon>Tracheophyta</taxon>
        <taxon>Spermatophyta</taxon>
        <taxon>Magnoliopsida</taxon>
        <taxon>eudicotyledons</taxon>
        <taxon>Gunneridae</taxon>
        <taxon>Pentapetalae</taxon>
        <taxon>asterids</taxon>
        <taxon>lamiids</taxon>
        <taxon>Solanales</taxon>
        <taxon>Solanaceae</taxon>
        <taxon>Solanoideae</taxon>
        <taxon>Datureae</taxon>
        <taxon>Datura</taxon>
    </lineage>
</organism>
<evidence type="ECO:0000256" key="6">
    <source>
        <dbReference type="ARBA" id="ARBA00034114"/>
    </source>
</evidence>
<dbReference type="Pfam" id="PF08031">
    <property type="entry name" value="BBE"/>
    <property type="match status" value="1"/>
</dbReference>
<feature type="domain" description="FAD linked oxidase N-terminal" evidence="8">
    <location>
        <begin position="29"/>
        <end position="80"/>
    </location>
</feature>
<evidence type="ECO:0000259" key="8">
    <source>
        <dbReference type="Pfam" id="PF01565"/>
    </source>
</evidence>
<dbReference type="InterPro" id="IPR012951">
    <property type="entry name" value="BBE"/>
</dbReference>
<evidence type="ECO:0008006" key="12">
    <source>
        <dbReference type="Google" id="ProtNLM"/>
    </source>
</evidence>
<comment type="pathway">
    <text evidence="6">Alkaloid biosynthesis; nicotine biosynthesis.</text>
</comment>
<keyword evidence="4" id="KW-0274">FAD</keyword>
<keyword evidence="1" id="KW-0017">Alkaloid metabolism</keyword>
<dbReference type="InterPro" id="IPR006094">
    <property type="entry name" value="Oxid_FAD_bind_N"/>
</dbReference>
<sequence length="223" mass="25603">MSFFVLKLAAPHHHIIHDYEGISFRSKIPFVMLDLSNLDDIKIDLKEGTVWVQAGATLGQLYYAIAKKSKVHGFAGGLLPRTVVDCSEVAGHALKRMSRIFWIGSCGEAYQVRYSMDEETLQENEAICCKLSKNCLYEIMGILILEQIKRTTTYSKAKIWGEKYFKGNFERLAKVKSKVDPNNFFRNEQSIPPYHADNTKKTRLHDKGEEIRSQDLFEVVYED</sequence>
<proteinExistence type="predicted"/>
<accession>A0ABS8WWZ3</accession>
<comment type="function">
    <text evidence="7">Involved in the biosynthesis of pyridine alkaloid natural products, leading mainly to the production of anabasine, anatabine, nicotine and nornicotine, effective deterrents against herbivores with antiparasitic and pesticide properties (neurotoxins); nornicotine serves as the precursor in the synthesis of the carcinogen compound N'-nitrosonornicotine (NNN). Catalyzes a late oxidation step subsequent to the pyridine ring condensation reaction in the biosynthesis of alkaloids.</text>
</comment>
<dbReference type="PANTHER" id="PTHR32448">
    <property type="entry name" value="OS08G0158400 PROTEIN"/>
    <property type="match status" value="1"/>
</dbReference>
<reference evidence="10 11" key="1">
    <citation type="journal article" date="2021" name="BMC Genomics">
        <title>Datura genome reveals duplications of psychoactive alkaloid biosynthetic genes and high mutation rate following tissue culture.</title>
        <authorList>
            <person name="Rajewski A."/>
            <person name="Carter-House D."/>
            <person name="Stajich J."/>
            <person name="Litt A."/>
        </authorList>
    </citation>
    <scope>NUCLEOTIDE SEQUENCE [LARGE SCALE GENOMIC DNA]</scope>
    <source>
        <strain evidence="10">AR-01</strain>
    </source>
</reference>
<dbReference type="SUPFAM" id="SSF56176">
    <property type="entry name" value="FAD-binding/transporter-associated domain-like"/>
    <property type="match status" value="1"/>
</dbReference>
<evidence type="ECO:0000256" key="3">
    <source>
        <dbReference type="ARBA" id="ARBA00022729"/>
    </source>
</evidence>
<keyword evidence="3" id="KW-0732">Signal</keyword>
<comment type="caution">
    <text evidence="10">The sequence shown here is derived from an EMBL/GenBank/DDBJ whole genome shotgun (WGS) entry which is preliminary data.</text>
</comment>
<protein>
    <recommendedName>
        <fullName evidence="12">Berberine/berberine-like domain-containing protein</fullName>
    </recommendedName>
</protein>
<feature type="domain" description="Berberine/berberine-like" evidence="9">
    <location>
        <begin position="158"/>
        <end position="192"/>
    </location>
</feature>
<keyword evidence="11" id="KW-1185">Reference proteome</keyword>
<dbReference type="Proteomes" id="UP000823775">
    <property type="component" value="Unassembled WGS sequence"/>
</dbReference>
<evidence type="ECO:0000259" key="9">
    <source>
        <dbReference type="Pfam" id="PF08031"/>
    </source>
</evidence>
<evidence type="ECO:0000313" key="10">
    <source>
        <dbReference type="EMBL" id="MCE3216751.1"/>
    </source>
</evidence>
<name>A0ABS8WWZ3_DATST</name>
<evidence type="ECO:0000313" key="11">
    <source>
        <dbReference type="Proteomes" id="UP000823775"/>
    </source>
</evidence>
<dbReference type="InterPro" id="IPR016169">
    <property type="entry name" value="FAD-bd_PCMH_sub2"/>
</dbReference>
<evidence type="ECO:0000256" key="5">
    <source>
        <dbReference type="ARBA" id="ARBA00023180"/>
    </source>
</evidence>
<evidence type="ECO:0000256" key="7">
    <source>
        <dbReference type="ARBA" id="ARBA00045734"/>
    </source>
</evidence>
<keyword evidence="5" id="KW-0325">Glycoprotein</keyword>
<keyword evidence="2" id="KW-0285">Flavoprotein</keyword>
<dbReference type="Gene3D" id="3.30.465.10">
    <property type="match status" value="2"/>
</dbReference>
<evidence type="ECO:0000256" key="2">
    <source>
        <dbReference type="ARBA" id="ARBA00022630"/>
    </source>
</evidence>
<evidence type="ECO:0000256" key="1">
    <source>
        <dbReference type="ARBA" id="ARBA00022589"/>
    </source>
</evidence>
<dbReference type="Pfam" id="PF01565">
    <property type="entry name" value="FAD_binding_4"/>
    <property type="match status" value="1"/>
</dbReference>